<dbReference type="Proteomes" id="UP001500842">
    <property type="component" value="Unassembled WGS sequence"/>
</dbReference>
<dbReference type="InterPro" id="IPR032823">
    <property type="entry name" value="BCA_ABC_TP_C"/>
</dbReference>
<evidence type="ECO:0000256" key="1">
    <source>
        <dbReference type="ARBA" id="ARBA00022448"/>
    </source>
</evidence>
<dbReference type="InterPro" id="IPR027417">
    <property type="entry name" value="P-loop_NTPase"/>
</dbReference>
<evidence type="ECO:0000313" key="5">
    <source>
        <dbReference type="EMBL" id="GAA1517332.1"/>
    </source>
</evidence>
<dbReference type="PROSITE" id="PS50893">
    <property type="entry name" value="ABC_TRANSPORTER_2"/>
    <property type="match status" value="1"/>
</dbReference>
<dbReference type="Pfam" id="PF00005">
    <property type="entry name" value="ABC_tran"/>
    <property type="match status" value="1"/>
</dbReference>
<protein>
    <submittedName>
        <fullName evidence="5">ABC transporter ATP-binding protein</fullName>
    </submittedName>
</protein>
<dbReference type="InterPro" id="IPR003593">
    <property type="entry name" value="AAA+_ATPase"/>
</dbReference>
<dbReference type="CDD" id="cd03219">
    <property type="entry name" value="ABC_Mj1267_LivG_branched"/>
    <property type="match status" value="1"/>
</dbReference>
<keyword evidence="6" id="KW-1185">Reference proteome</keyword>
<keyword evidence="1" id="KW-0813">Transport</keyword>
<keyword evidence="3 5" id="KW-0067">ATP-binding</keyword>
<evidence type="ECO:0000256" key="3">
    <source>
        <dbReference type="ARBA" id="ARBA00022840"/>
    </source>
</evidence>
<dbReference type="Gene3D" id="3.40.50.300">
    <property type="entry name" value="P-loop containing nucleotide triphosphate hydrolases"/>
    <property type="match status" value="1"/>
</dbReference>
<dbReference type="GO" id="GO:0005524">
    <property type="term" value="F:ATP binding"/>
    <property type="evidence" value="ECO:0007669"/>
    <property type="project" value="UniProtKB-KW"/>
</dbReference>
<evidence type="ECO:0000313" key="6">
    <source>
        <dbReference type="Proteomes" id="UP001500842"/>
    </source>
</evidence>
<evidence type="ECO:0000259" key="4">
    <source>
        <dbReference type="PROSITE" id="PS50893"/>
    </source>
</evidence>
<evidence type="ECO:0000256" key="2">
    <source>
        <dbReference type="ARBA" id="ARBA00022741"/>
    </source>
</evidence>
<accession>A0ABN2AGR8</accession>
<dbReference type="PANTHER" id="PTHR45772">
    <property type="entry name" value="CONSERVED COMPONENT OF ABC TRANSPORTER FOR NATURAL AMINO ACIDS-RELATED"/>
    <property type="match status" value="1"/>
</dbReference>
<dbReference type="PANTHER" id="PTHR45772:SF1">
    <property type="entry name" value="ABC TRANSPORTER ATP-BINDING PROTEIN"/>
    <property type="match status" value="1"/>
</dbReference>
<dbReference type="Pfam" id="PF12399">
    <property type="entry name" value="BCA_ABC_TP_C"/>
    <property type="match status" value="1"/>
</dbReference>
<dbReference type="EMBL" id="BAAAOR010000015">
    <property type="protein sequence ID" value="GAA1517332.1"/>
    <property type="molecule type" value="Genomic_DNA"/>
</dbReference>
<dbReference type="InterPro" id="IPR003439">
    <property type="entry name" value="ABC_transporter-like_ATP-bd"/>
</dbReference>
<organism evidence="5 6">
    <name type="scientific">Nocardioides humi</name>
    <dbReference type="NCBI Taxonomy" id="449461"/>
    <lineage>
        <taxon>Bacteria</taxon>
        <taxon>Bacillati</taxon>
        <taxon>Actinomycetota</taxon>
        <taxon>Actinomycetes</taxon>
        <taxon>Propionibacteriales</taxon>
        <taxon>Nocardioidaceae</taxon>
        <taxon>Nocardioides</taxon>
    </lineage>
</organism>
<name>A0ABN2AGR8_9ACTN</name>
<dbReference type="RefSeq" id="WP_344112071.1">
    <property type="nucleotide sequence ID" value="NZ_BAAAOR010000015.1"/>
</dbReference>
<gene>
    <name evidence="5" type="ORF">GCM10009788_21870</name>
</gene>
<dbReference type="SMART" id="SM00382">
    <property type="entry name" value="AAA"/>
    <property type="match status" value="1"/>
</dbReference>
<reference evidence="5 6" key="1">
    <citation type="journal article" date="2019" name="Int. J. Syst. Evol. Microbiol.">
        <title>The Global Catalogue of Microorganisms (GCM) 10K type strain sequencing project: providing services to taxonomists for standard genome sequencing and annotation.</title>
        <authorList>
            <consortium name="The Broad Institute Genomics Platform"/>
            <consortium name="The Broad Institute Genome Sequencing Center for Infectious Disease"/>
            <person name="Wu L."/>
            <person name="Ma J."/>
        </authorList>
    </citation>
    <scope>NUCLEOTIDE SEQUENCE [LARGE SCALE GENOMIC DNA]</scope>
    <source>
        <strain evidence="5 6">JCM 14942</strain>
    </source>
</reference>
<feature type="domain" description="ABC transporter" evidence="4">
    <location>
        <begin position="7"/>
        <end position="255"/>
    </location>
</feature>
<comment type="caution">
    <text evidence="5">The sequence shown here is derived from an EMBL/GenBank/DDBJ whole genome shotgun (WGS) entry which is preliminary data.</text>
</comment>
<dbReference type="SUPFAM" id="SSF52540">
    <property type="entry name" value="P-loop containing nucleoside triphosphate hydrolases"/>
    <property type="match status" value="1"/>
</dbReference>
<dbReference type="InterPro" id="IPR051120">
    <property type="entry name" value="ABC_AA/LPS_Transport"/>
</dbReference>
<keyword evidence="2" id="KW-0547">Nucleotide-binding</keyword>
<proteinExistence type="predicted"/>
<sequence>MTSASKLVVSDVSLRFGGVNALSEVSFDVAPASLTALIGPNGAGKTSMFNCVSGAYRPTSGEILLDGAPITRLARHRIARMGLARSFQTPVVLAGQSVLDNVMAGRYLQGRHGILSTVLGLSAVRRDEDANRGRVEHILRLLDLTSLRGVCVDDLSYGTKKRVEMARVIAQEPTLLLLDEPMAGMTLDEKEAMSAYILAVRQELETAVLLVEHDMGVVMQLAEHVVVLNFGRKISEGSPDEVQRDPAVISAYLGAAPDGAEQTTAVSTEGDQP</sequence>